<proteinExistence type="predicted"/>
<dbReference type="Gene3D" id="3.40.250.10">
    <property type="entry name" value="Rhodanese-like domain"/>
    <property type="match status" value="1"/>
</dbReference>
<dbReference type="RefSeq" id="XP_028491124.1">
    <property type="nucleotide sequence ID" value="XM_028636787.1"/>
</dbReference>
<dbReference type="SUPFAM" id="SSF52821">
    <property type="entry name" value="Rhodanese/Cell cycle control phosphatase"/>
    <property type="match status" value="1"/>
</dbReference>
<dbReference type="Pfam" id="PF00581">
    <property type="entry name" value="Rhodanese"/>
    <property type="match status" value="1"/>
</dbReference>
<feature type="domain" description="Rhodanese" evidence="1">
    <location>
        <begin position="94"/>
        <end position="196"/>
    </location>
</feature>
<evidence type="ECO:0000313" key="2">
    <source>
        <dbReference type="EMBL" id="RNJ52966.1"/>
    </source>
</evidence>
<sequence length="200" mass="21947">MATSRQSAHLLRTALVRSARPCVATTASHANCLRSTATTSAFQTRLAVRPATHPRFRLYSSSSSTASDEEYHETSARGTKLWTFDQLERAVDSNKSGIIIVDTREPGEVRQTGHIPGAINIPITTHPESFHVTAEEFEDRFGFERPAKNSELVFYCKAGVRSRAAAALATEAGWTGVGEYPGSWLDWEKNGGRAQKPQDP</sequence>
<dbReference type="PANTHER" id="PTHR44086">
    <property type="entry name" value="THIOSULFATE SULFURTRANSFERASE RDL2, MITOCHONDRIAL-RELATED"/>
    <property type="match status" value="1"/>
</dbReference>
<dbReference type="STRING" id="1051616.A0A3M9XZ96"/>
<dbReference type="InterPro" id="IPR001763">
    <property type="entry name" value="Rhodanese-like_dom"/>
</dbReference>
<evidence type="ECO:0000259" key="1">
    <source>
        <dbReference type="PROSITE" id="PS50206"/>
    </source>
</evidence>
<dbReference type="AlphaFoldDB" id="A0A3M9XZ96"/>
<organism evidence="2 3">
    <name type="scientific">Verticillium nonalfalfae</name>
    <dbReference type="NCBI Taxonomy" id="1051616"/>
    <lineage>
        <taxon>Eukaryota</taxon>
        <taxon>Fungi</taxon>
        <taxon>Dikarya</taxon>
        <taxon>Ascomycota</taxon>
        <taxon>Pezizomycotina</taxon>
        <taxon>Sordariomycetes</taxon>
        <taxon>Hypocreomycetidae</taxon>
        <taxon>Glomerellales</taxon>
        <taxon>Plectosphaerellaceae</taxon>
        <taxon>Verticillium</taxon>
    </lineage>
</organism>
<dbReference type="GO" id="GO:0005739">
    <property type="term" value="C:mitochondrion"/>
    <property type="evidence" value="ECO:0007669"/>
    <property type="project" value="TreeGrafter"/>
</dbReference>
<dbReference type="Proteomes" id="UP000267145">
    <property type="component" value="Unassembled WGS sequence"/>
</dbReference>
<accession>A0A3M9XZ96</accession>
<dbReference type="InterPro" id="IPR036873">
    <property type="entry name" value="Rhodanese-like_dom_sf"/>
</dbReference>
<dbReference type="CDD" id="cd01519">
    <property type="entry name" value="RHOD_HSP67B2"/>
    <property type="match status" value="1"/>
</dbReference>
<evidence type="ECO:0000313" key="3">
    <source>
        <dbReference type="Proteomes" id="UP000267145"/>
    </source>
</evidence>
<dbReference type="SMART" id="SM00450">
    <property type="entry name" value="RHOD"/>
    <property type="match status" value="1"/>
</dbReference>
<dbReference type="GeneID" id="39606274"/>
<protein>
    <recommendedName>
        <fullName evidence="1">Rhodanese domain-containing protein</fullName>
    </recommendedName>
</protein>
<dbReference type="PROSITE" id="PS50206">
    <property type="entry name" value="RHODANESE_3"/>
    <property type="match status" value="1"/>
</dbReference>
<comment type="caution">
    <text evidence="2">The sequence shown here is derived from an EMBL/GenBank/DDBJ whole genome shotgun (WGS) entry which is preliminary data.</text>
</comment>
<name>A0A3M9XZ96_9PEZI</name>
<keyword evidence="3" id="KW-1185">Reference proteome</keyword>
<dbReference type="GO" id="GO:0004792">
    <property type="term" value="F:thiosulfate-cyanide sulfurtransferase activity"/>
    <property type="evidence" value="ECO:0007669"/>
    <property type="project" value="TreeGrafter"/>
</dbReference>
<gene>
    <name evidence="2" type="ORF">D7B24_002585</name>
</gene>
<reference evidence="2 3" key="1">
    <citation type="submission" date="2018-10" db="EMBL/GenBank/DDBJ databases">
        <title>Genome sequence of Verticillium nonalfalfae VnAa140.</title>
        <authorList>
            <person name="Stajich J.E."/>
            <person name="Kasson M.T."/>
        </authorList>
    </citation>
    <scope>NUCLEOTIDE SEQUENCE [LARGE SCALE GENOMIC DNA]</scope>
    <source>
        <strain evidence="2 3">VnAa140</strain>
    </source>
</reference>
<dbReference type="EMBL" id="RBVV01000164">
    <property type="protein sequence ID" value="RNJ52966.1"/>
    <property type="molecule type" value="Genomic_DNA"/>
</dbReference>
<dbReference type="PANTHER" id="PTHR44086:SF10">
    <property type="entry name" value="THIOSULFATE SULFURTRANSFERASE_RHODANESE-LIKE DOMAIN-CONTAINING PROTEIN 3"/>
    <property type="match status" value="1"/>
</dbReference>